<organism evidence="2 3">
    <name type="scientific">Ilyodon furcidens</name>
    <name type="common">goldbreast splitfin</name>
    <dbReference type="NCBI Taxonomy" id="33524"/>
    <lineage>
        <taxon>Eukaryota</taxon>
        <taxon>Metazoa</taxon>
        <taxon>Chordata</taxon>
        <taxon>Craniata</taxon>
        <taxon>Vertebrata</taxon>
        <taxon>Euteleostomi</taxon>
        <taxon>Actinopterygii</taxon>
        <taxon>Neopterygii</taxon>
        <taxon>Teleostei</taxon>
        <taxon>Neoteleostei</taxon>
        <taxon>Acanthomorphata</taxon>
        <taxon>Ovalentaria</taxon>
        <taxon>Atherinomorphae</taxon>
        <taxon>Cyprinodontiformes</taxon>
        <taxon>Goodeidae</taxon>
        <taxon>Ilyodon</taxon>
    </lineage>
</organism>
<evidence type="ECO:0000313" key="2">
    <source>
        <dbReference type="EMBL" id="MEQ2234087.1"/>
    </source>
</evidence>
<accession>A0ABV0TPA8</accession>
<protein>
    <submittedName>
        <fullName evidence="2">Uncharacterized protein</fullName>
    </submittedName>
</protein>
<evidence type="ECO:0000256" key="1">
    <source>
        <dbReference type="SAM" id="Phobius"/>
    </source>
</evidence>
<dbReference type="EMBL" id="JAHRIQ010038611">
    <property type="protein sequence ID" value="MEQ2234087.1"/>
    <property type="molecule type" value="Genomic_DNA"/>
</dbReference>
<feature type="transmembrane region" description="Helical" evidence="1">
    <location>
        <begin position="68"/>
        <end position="94"/>
    </location>
</feature>
<keyword evidence="1" id="KW-0472">Membrane</keyword>
<name>A0ABV0TPA8_9TELE</name>
<comment type="caution">
    <text evidence="2">The sequence shown here is derived from an EMBL/GenBank/DDBJ whole genome shotgun (WGS) entry which is preliminary data.</text>
</comment>
<keyword evidence="1" id="KW-0812">Transmembrane</keyword>
<sequence length="113" mass="12791">MICFLDPSALMYNNKHTVLTDSVLYFCPNAECVTQIEPTTMTTTVNSTSSSLPLRLEEFPFTWSVTGYLSVAIAKILLSLISIQVNILLFKFILGKYFCFAEKIKDNKNDHRA</sequence>
<reference evidence="2 3" key="1">
    <citation type="submission" date="2021-06" db="EMBL/GenBank/DDBJ databases">
        <authorList>
            <person name="Palmer J.M."/>
        </authorList>
    </citation>
    <scope>NUCLEOTIDE SEQUENCE [LARGE SCALE GENOMIC DNA]</scope>
    <source>
        <strain evidence="3">if_2019</strain>
        <tissue evidence="2">Muscle</tissue>
    </source>
</reference>
<evidence type="ECO:0000313" key="3">
    <source>
        <dbReference type="Proteomes" id="UP001482620"/>
    </source>
</evidence>
<proteinExistence type="predicted"/>
<keyword evidence="3" id="KW-1185">Reference proteome</keyword>
<dbReference type="Proteomes" id="UP001482620">
    <property type="component" value="Unassembled WGS sequence"/>
</dbReference>
<gene>
    <name evidence="2" type="ORF">ILYODFUR_028333</name>
</gene>
<keyword evidence="1" id="KW-1133">Transmembrane helix</keyword>